<evidence type="ECO:0000256" key="9">
    <source>
        <dbReference type="ARBA" id="ARBA00038162"/>
    </source>
</evidence>
<dbReference type="EC" id="2.4.1.186" evidence="10"/>
<dbReference type="InterPro" id="IPR050587">
    <property type="entry name" value="GNT1/Glycosyltrans_8"/>
</dbReference>
<evidence type="ECO:0000256" key="10">
    <source>
        <dbReference type="ARBA" id="ARBA00038934"/>
    </source>
</evidence>
<keyword evidence="16" id="KW-1185">Reference proteome</keyword>
<dbReference type="CDD" id="cd02537">
    <property type="entry name" value="GT8_Glycogenin"/>
    <property type="match status" value="1"/>
</dbReference>
<feature type="region of interest" description="Disordered" evidence="14">
    <location>
        <begin position="280"/>
        <end position="334"/>
    </location>
</feature>
<keyword evidence="5" id="KW-0479">Metal-binding</keyword>
<feature type="compositionally biased region" description="Acidic residues" evidence="14">
    <location>
        <begin position="543"/>
        <end position="552"/>
    </location>
</feature>
<gene>
    <name evidence="15" type="ORF">POJ06DRAFT_253527</name>
</gene>
<comment type="catalytic activity">
    <reaction evidence="12">
        <text>L-tyrosyl-[glycogenin] + UDP-alpha-D-glucose = alpha-D-glucosyl-L-tyrosyl-[glycogenin] + UDP + H(+)</text>
        <dbReference type="Rhea" id="RHEA:23360"/>
        <dbReference type="Rhea" id="RHEA-COMP:14604"/>
        <dbReference type="Rhea" id="RHEA-COMP:14605"/>
        <dbReference type="ChEBI" id="CHEBI:15378"/>
        <dbReference type="ChEBI" id="CHEBI:46858"/>
        <dbReference type="ChEBI" id="CHEBI:58223"/>
        <dbReference type="ChEBI" id="CHEBI:58885"/>
        <dbReference type="ChEBI" id="CHEBI:140573"/>
        <dbReference type="EC" id="2.4.1.186"/>
    </reaction>
</comment>
<evidence type="ECO:0000256" key="14">
    <source>
        <dbReference type="SAM" id="MobiDB-lite"/>
    </source>
</evidence>
<feature type="compositionally biased region" description="Low complexity" evidence="14">
    <location>
        <begin position="394"/>
        <end position="409"/>
    </location>
</feature>
<dbReference type="PRINTS" id="PR01217">
    <property type="entry name" value="PRICHEXTENSN"/>
</dbReference>
<comment type="caution">
    <text evidence="15">The sequence shown here is derived from an EMBL/GenBank/DDBJ whole genome shotgun (WGS) entry which is preliminary data.</text>
</comment>
<feature type="compositionally biased region" description="Acidic residues" evidence="14">
    <location>
        <begin position="516"/>
        <end position="526"/>
    </location>
</feature>
<feature type="compositionally biased region" description="Polar residues" evidence="14">
    <location>
        <begin position="324"/>
        <end position="334"/>
    </location>
</feature>
<dbReference type="Gene3D" id="3.90.550.10">
    <property type="entry name" value="Spore Coat Polysaccharide Biosynthesis Protein SpsA, Chain A"/>
    <property type="match status" value="1"/>
</dbReference>
<evidence type="ECO:0000256" key="13">
    <source>
        <dbReference type="ARBA" id="ARBA00057883"/>
    </source>
</evidence>
<organism evidence="15 16">
    <name type="scientific">Lipomyces tetrasporus</name>
    <dbReference type="NCBI Taxonomy" id="54092"/>
    <lineage>
        <taxon>Eukaryota</taxon>
        <taxon>Fungi</taxon>
        <taxon>Dikarya</taxon>
        <taxon>Ascomycota</taxon>
        <taxon>Saccharomycotina</taxon>
        <taxon>Lipomycetes</taxon>
        <taxon>Lipomycetales</taxon>
        <taxon>Lipomycetaceae</taxon>
        <taxon>Lipomyces</taxon>
    </lineage>
</organism>
<comment type="subcellular location">
    <subcellularLocation>
        <location evidence="2">Cytoplasm</location>
    </subcellularLocation>
</comment>
<comment type="catalytic activity">
    <reaction evidence="11">
        <text>[1,4-alpha-D-glucosyl](n)-L-tyrosyl-[glycogenin] + UDP-alpha-D-glucose = [1,4-alpha-D-glucosyl](n+1)-L-tyrosyl-[glycogenin] + UDP + H(+)</text>
        <dbReference type="Rhea" id="RHEA:56560"/>
        <dbReference type="Rhea" id="RHEA-COMP:14606"/>
        <dbReference type="Rhea" id="RHEA-COMP:14607"/>
        <dbReference type="ChEBI" id="CHEBI:15378"/>
        <dbReference type="ChEBI" id="CHEBI:58223"/>
        <dbReference type="ChEBI" id="CHEBI:58885"/>
        <dbReference type="ChEBI" id="CHEBI:140574"/>
        <dbReference type="EC" id="2.4.1.186"/>
    </reaction>
</comment>
<dbReference type="FunFam" id="3.90.550.10:FF:000092">
    <property type="entry name" value="Glycogenin 2"/>
    <property type="match status" value="1"/>
</dbReference>
<name>A0AAD7QSI6_9ASCO</name>
<evidence type="ECO:0000256" key="2">
    <source>
        <dbReference type="ARBA" id="ARBA00004496"/>
    </source>
</evidence>
<dbReference type="RefSeq" id="XP_056044172.1">
    <property type="nucleotide sequence ID" value="XM_056187648.1"/>
</dbReference>
<dbReference type="Pfam" id="PF01501">
    <property type="entry name" value="Glyco_transf_8"/>
    <property type="match status" value="1"/>
</dbReference>
<feature type="compositionally biased region" description="Basic and acidic residues" evidence="14">
    <location>
        <begin position="527"/>
        <end position="542"/>
    </location>
</feature>
<dbReference type="GO" id="GO:0005978">
    <property type="term" value="P:glycogen biosynthetic process"/>
    <property type="evidence" value="ECO:0007669"/>
    <property type="project" value="UniProtKB-KW"/>
</dbReference>
<keyword evidence="7" id="KW-0325">Glycoprotein</keyword>
<evidence type="ECO:0000256" key="8">
    <source>
        <dbReference type="ARBA" id="ARBA00023211"/>
    </source>
</evidence>
<feature type="compositionally biased region" description="Pro residues" evidence="14">
    <location>
        <begin position="381"/>
        <end position="393"/>
    </location>
</feature>
<dbReference type="AlphaFoldDB" id="A0AAD7QSI6"/>
<evidence type="ECO:0000256" key="6">
    <source>
        <dbReference type="ARBA" id="ARBA00023056"/>
    </source>
</evidence>
<proteinExistence type="inferred from homology"/>
<dbReference type="PANTHER" id="PTHR11183">
    <property type="entry name" value="GLYCOGENIN SUBFAMILY MEMBER"/>
    <property type="match status" value="1"/>
</dbReference>
<evidence type="ECO:0000256" key="7">
    <source>
        <dbReference type="ARBA" id="ARBA00023180"/>
    </source>
</evidence>
<feature type="compositionally biased region" description="Pro residues" evidence="14">
    <location>
        <begin position="301"/>
        <end position="313"/>
    </location>
</feature>
<accession>A0AAD7QSI6</accession>
<evidence type="ECO:0000256" key="5">
    <source>
        <dbReference type="ARBA" id="ARBA00022723"/>
    </source>
</evidence>
<dbReference type="GO" id="GO:0008466">
    <property type="term" value="F:glycogenin glucosyltransferase activity"/>
    <property type="evidence" value="ECO:0007669"/>
    <property type="project" value="UniProtKB-EC"/>
</dbReference>
<dbReference type="Proteomes" id="UP001217417">
    <property type="component" value="Unassembled WGS sequence"/>
</dbReference>
<evidence type="ECO:0000256" key="11">
    <source>
        <dbReference type="ARBA" id="ARBA00050886"/>
    </source>
</evidence>
<evidence type="ECO:0000256" key="4">
    <source>
        <dbReference type="ARBA" id="ARBA00022679"/>
    </source>
</evidence>
<dbReference type="SUPFAM" id="SSF53448">
    <property type="entry name" value="Nucleotide-diphospho-sugar transferases"/>
    <property type="match status" value="1"/>
</dbReference>
<evidence type="ECO:0000256" key="1">
    <source>
        <dbReference type="ARBA" id="ARBA00001936"/>
    </source>
</evidence>
<evidence type="ECO:0000256" key="12">
    <source>
        <dbReference type="ARBA" id="ARBA00052293"/>
    </source>
</evidence>
<comment type="cofactor">
    <cofactor evidence="1">
        <name>Mn(2+)</name>
        <dbReference type="ChEBI" id="CHEBI:29035"/>
    </cofactor>
</comment>
<keyword evidence="8" id="KW-0464">Manganese</keyword>
<keyword evidence="3" id="KW-0963">Cytoplasm</keyword>
<dbReference type="EMBL" id="JARPMG010000005">
    <property type="protein sequence ID" value="KAJ8100722.1"/>
    <property type="molecule type" value="Genomic_DNA"/>
</dbReference>
<evidence type="ECO:0000313" key="15">
    <source>
        <dbReference type="EMBL" id="KAJ8100722.1"/>
    </source>
</evidence>
<protein>
    <recommendedName>
        <fullName evidence="10">glycogenin glucosyltransferase</fullName>
        <ecNumber evidence="10">2.4.1.186</ecNumber>
    </recommendedName>
</protein>
<keyword evidence="4 15" id="KW-0808">Transferase</keyword>
<sequence>MSDKAYLTLLLTDTYLPGVLALAKALRDFGTIHQLAILIVPDALSPSTIAALEVVYDDVIRVPAIANPAPGNLFALGRADLYESFTKILAWNQTQYKRIVYLDADALPLANIDDLFDTEGLTAACPDAGWPDIFNSGVIVLTPSHSDFLGLHTLAESGESFDGGDQGLLNAYFGSSWTRLPFLYNVTPTTGYQYAPAFYRFSRDVKVIHFIGTPKPWMRDRPSDPASIAVPEWYGATGSEVNNRLLRQWWAVYDTVEAPESVVDEAPATIEAPDSVVDEAPMSEQAHEQPESPAEVVQAPPAIPRPATPPPPLSFQRLAEWDPSRSSPPESSQGEAVFLPEIAYENAWDVPYNPNTDTIFVAPPIERIKEYTPHESHTPPCSLPAPPPPPPAAEPEYQAPSPSLAAPPLHENTYYQPQTVWNPPHPRRESSPPVVWHPPPRLSFAQDIPLPPPPRTPTPPPPPPPREPSPPPPPIFPWELLPVPPPVRVFPEDLVLAKPPLPGPESASESISQKEPEEDDDGDDAGESEHAPENGFGESKEFFEEDVEEKEDLAEEFIEDEREEAMVAAAEILQDPNAVLSPPNTAYSPLKPSPITSPAQTQRPVNPMVPANSYNAWDRDPHIVNYASHMSNTFFGGKSATANSLTGVLSHPMPISPAPLRRASFFGAIDDDDDDGEQEEEVIWDPLKKLDELARLPALLLARHLEASSIAEADESTAE</sequence>
<evidence type="ECO:0000256" key="3">
    <source>
        <dbReference type="ARBA" id="ARBA00022490"/>
    </source>
</evidence>
<evidence type="ECO:0000313" key="16">
    <source>
        <dbReference type="Proteomes" id="UP001217417"/>
    </source>
</evidence>
<dbReference type="InterPro" id="IPR029044">
    <property type="entry name" value="Nucleotide-diphossugar_trans"/>
</dbReference>
<feature type="region of interest" description="Disordered" evidence="14">
    <location>
        <begin position="370"/>
        <end position="483"/>
    </location>
</feature>
<dbReference type="GO" id="GO:0046872">
    <property type="term" value="F:metal ion binding"/>
    <property type="evidence" value="ECO:0007669"/>
    <property type="project" value="UniProtKB-KW"/>
</dbReference>
<comment type="function">
    <text evidence="13">Self-glucosylating initiator of glycogen synthesis. It catalyzes the formation of a short alpha (1,4)-glucosyl chain covalently attached via a glucose 1-O-tyrosyl linkage to internal tyrosine residues and these chains act as primers for the elongation reaction catalyzed by glycogen synthase.</text>
</comment>
<dbReference type="GO" id="GO:0005737">
    <property type="term" value="C:cytoplasm"/>
    <property type="evidence" value="ECO:0007669"/>
    <property type="project" value="UniProtKB-SubCell"/>
</dbReference>
<keyword evidence="6" id="KW-0320">Glycogen biosynthesis</keyword>
<reference evidence="15" key="1">
    <citation type="submission" date="2023-03" db="EMBL/GenBank/DDBJ databases">
        <title>Near-Complete genome sequence of Lipomyces tetrasporous NRRL Y-64009, an oleaginous yeast capable of growing on lignocellulosic hydrolysates.</title>
        <authorList>
            <consortium name="Lawrence Berkeley National Laboratory"/>
            <person name="Jagtap S.S."/>
            <person name="Liu J.-J."/>
            <person name="Walukiewicz H.E."/>
            <person name="Pangilinan J."/>
            <person name="Lipzen A."/>
            <person name="Ahrendt S."/>
            <person name="Koriabine M."/>
            <person name="Cobaugh K."/>
            <person name="Salamov A."/>
            <person name="Yoshinaga Y."/>
            <person name="Ng V."/>
            <person name="Daum C."/>
            <person name="Grigoriev I.V."/>
            <person name="Slininger P.J."/>
            <person name="Dien B.S."/>
            <person name="Jin Y.-S."/>
            <person name="Rao C.V."/>
        </authorList>
    </citation>
    <scope>NUCLEOTIDE SEQUENCE</scope>
    <source>
        <strain evidence="15">NRRL Y-64009</strain>
    </source>
</reference>
<feature type="region of interest" description="Disordered" evidence="14">
    <location>
        <begin position="495"/>
        <end position="552"/>
    </location>
</feature>
<dbReference type="GeneID" id="80882814"/>
<comment type="similarity">
    <text evidence="9">Belongs to the glycosyltransferase 8 family. Glycogenin subfamily.</text>
</comment>
<dbReference type="InterPro" id="IPR002495">
    <property type="entry name" value="Glyco_trans_8"/>
</dbReference>
<feature type="compositionally biased region" description="Pro residues" evidence="14">
    <location>
        <begin position="449"/>
        <end position="483"/>
    </location>
</feature>